<sequence length="62" mass="6876">MLISHRIYGPIIRDAVVIIISCGRNGSTTSPSTKWKLVYVTASETPIRAITYEKNICPVLDI</sequence>
<organism evidence="1 2">
    <name type="scientific">Botrytis galanthina</name>
    <dbReference type="NCBI Taxonomy" id="278940"/>
    <lineage>
        <taxon>Eukaryota</taxon>
        <taxon>Fungi</taxon>
        <taxon>Dikarya</taxon>
        <taxon>Ascomycota</taxon>
        <taxon>Pezizomycotina</taxon>
        <taxon>Leotiomycetes</taxon>
        <taxon>Helotiales</taxon>
        <taxon>Sclerotiniaceae</taxon>
        <taxon>Botrytis</taxon>
    </lineage>
</organism>
<dbReference type="AlphaFoldDB" id="A0A4S8RNU9"/>
<proteinExistence type="predicted"/>
<evidence type="ECO:0000313" key="1">
    <source>
        <dbReference type="EMBL" id="THV55444.1"/>
    </source>
</evidence>
<dbReference type="Proteomes" id="UP000308671">
    <property type="component" value="Unassembled WGS sequence"/>
</dbReference>
<evidence type="ECO:0000313" key="2">
    <source>
        <dbReference type="Proteomes" id="UP000308671"/>
    </source>
</evidence>
<keyword evidence="2" id="KW-1185">Reference proteome</keyword>
<comment type="caution">
    <text evidence="1">The sequence shown here is derived from an EMBL/GenBank/DDBJ whole genome shotgun (WGS) entry which is preliminary data.</text>
</comment>
<gene>
    <name evidence="1" type="ORF">BGAL_0008g00290</name>
</gene>
<accession>A0A4S8RNU9</accession>
<dbReference type="EMBL" id="PQXL01000008">
    <property type="protein sequence ID" value="THV55444.1"/>
    <property type="molecule type" value="Genomic_DNA"/>
</dbReference>
<protein>
    <submittedName>
        <fullName evidence="1">Uncharacterized protein</fullName>
    </submittedName>
</protein>
<reference evidence="1 2" key="1">
    <citation type="submission" date="2017-12" db="EMBL/GenBank/DDBJ databases">
        <title>Comparative genomics of Botrytis spp.</title>
        <authorList>
            <person name="Valero-Jimenez C.A."/>
            <person name="Tapia P."/>
            <person name="Veloso J."/>
            <person name="Silva-Moreno E."/>
            <person name="Staats M."/>
            <person name="Valdes J.H."/>
            <person name="Van Kan J.A.L."/>
        </authorList>
    </citation>
    <scope>NUCLEOTIDE SEQUENCE [LARGE SCALE GENOMIC DNA]</scope>
    <source>
        <strain evidence="1 2">MUCL435</strain>
    </source>
</reference>
<name>A0A4S8RNU9_9HELO</name>